<evidence type="ECO:0000313" key="4">
    <source>
        <dbReference type="Proteomes" id="UP000654452"/>
    </source>
</evidence>
<reference evidence="3 4" key="1">
    <citation type="submission" date="2021-01" db="EMBL/GenBank/DDBJ databases">
        <title>Azospirillum sp. YIM DDC1 draft genome.</title>
        <authorList>
            <person name="Wang Y.-X."/>
        </authorList>
    </citation>
    <scope>NUCLEOTIDE SEQUENCE [LARGE SCALE GENOMIC DNA]</scope>
    <source>
        <strain evidence="3 4">YIM DDC1</strain>
    </source>
</reference>
<dbReference type="Pfam" id="PF00795">
    <property type="entry name" value="CN_hydrolase"/>
    <property type="match status" value="1"/>
</dbReference>
<accession>A0ABS1HX41</accession>
<dbReference type="InterPro" id="IPR003010">
    <property type="entry name" value="C-N_Hydrolase"/>
</dbReference>
<evidence type="ECO:0000313" key="3">
    <source>
        <dbReference type="EMBL" id="MBK4719379.1"/>
    </source>
</evidence>
<dbReference type="GO" id="GO:0016787">
    <property type="term" value="F:hydrolase activity"/>
    <property type="evidence" value="ECO:0007669"/>
    <property type="project" value="UniProtKB-KW"/>
</dbReference>
<dbReference type="PROSITE" id="PS50263">
    <property type="entry name" value="CN_HYDROLASE"/>
    <property type="match status" value="1"/>
</dbReference>
<dbReference type="EMBL" id="JAEPIV010000003">
    <property type="protein sequence ID" value="MBK4719379.1"/>
    <property type="molecule type" value="Genomic_DNA"/>
</dbReference>
<dbReference type="InterPro" id="IPR036526">
    <property type="entry name" value="C-N_Hydrolase_sf"/>
</dbReference>
<proteinExistence type="predicted"/>
<evidence type="ECO:0000256" key="1">
    <source>
        <dbReference type="ARBA" id="ARBA00022801"/>
    </source>
</evidence>
<feature type="domain" description="CN hydrolase" evidence="2">
    <location>
        <begin position="5"/>
        <end position="252"/>
    </location>
</feature>
<name>A0ABS1HX41_9PROT</name>
<gene>
    <name evidence="3" type="ORF">JJL56_10895</name>
</gene>
<dbReference type="InterPro" id="IPR045254">
    <property type="entry name" value="Nit1/2_C-N_Hydrolase"/>
</dbReference>
<comment type="caution">
    <text evidence="3">The sequence shown here is derived from an EMBL/GenBank/DDBJ whole genome shotgun (WGS) entry which is preliminary data.</text>
</comment>
<dbReference type="PANTHER" id="PTHR23088">
    <property type="entry name" value="NITRILASE-RELATED"/>
    <property type="match status" value="1"/>
</dbReference>
<dbReference type="CDD" id="cd07572">
    <property type="entry name" value="nit"/>
    <property type="match status" value="1"/>
</dbReference>
<dbReference type="Gene3D" id="3.60.110.10">
    <property type="entry name" value="Carbon-nitrogen hydrolase"/>
    <property type="match status" value="1"/>
</dbReference>
<organism evidence="3 4">
    <name type="scientific">Azospirillum aestuarii</name>
    <dbReference type="NCBI Taxonomy" id="2802052"/>
    <lineage>
        <taxon>Bacteria</taxon>
        <taxon>Pseudomonadati</taxon>
        <taxon>Pseudomonadota</taxon>
        <taxon>Alphaproteobacteria</taxon>
        <taxon>Rhodospirillales</taxon>
        <taxon>Azospirillaceae</taxon>
        <taxon>Azospirillum</taxon>
    </lineage>
</organism>
<dbReference type="PANTHER" id="PTHR23088:SF27">
    <property type="entry name" value="DEAMINATED GLUTATHIONE AMIDASE"/>
    <property type="match status" value="1"/>
</dbReference>
<sequence length="278" mass="29974">MSGVLKAACVQVNAGTEILPNLQAAGDLVRRARDAGADFIALPENVSMIVQGRAKVLERVKPADEHPAIPFFADLARETGAWLLAGTLGVLLDDGRVANRSHLFDAEGRAVAHYDKLHMFDVDLKGGESYRESATFRPGDRAVLAATPWGGVGMTVCYDLRFAYLYRALAQAGASILTVPAAFTVPTGRAHWHTLLRARAIETGCFVLAPAQTGSHDQGRLTYGHSLIVAPWGEVLADAEEAVGFVLAELDMARVEEARRMVPALTHDRAFTLDRVGF</sequence>
<dbReference type="RefSeq" id="WP_145625541.1">
    <property type="nucleotide sequence ID" value="NZ_JAEPIV010000003.1"/>
</dbReference>
<keyword evidence="1 3" id="KW-0378">Hydrolase</keyword>
<dbReference type="Proteomes" id="UP000654452">
    <property type="component" value="Unassembled WGS sequence"/>
</dbReference>
<evidence type="ECO:0000259" key="2">
    <source>
        <dbReference type="PROSITE" id="PS50263"/>
    </source>
</evidence>
<keyword evidence="4" id="KW-1185">Reference proteome</keyword>
<protein>
    <submittedName>
        <fullName evidence="3">Carbon-nitrogen hydrolase family protein</fullName>
    </submittedName>
</protein>
<dbReference type="SUPFAM" id="SSF56317">
    <property type="entry name" value="Carbon-nitrogen hydrolase"/>
    <property type="match status" value="1"/>
</dbReference>